<organism evidence="1 2">
    <name type="scientific">Coemansia guatemalensis</name>
    <dbReference type="NCBI Taxonomy" id="2761395"/>
    <lineage>
        <taxon>Eukaryota</taxon>
        <taxon>Fungi</taxon>
        <taxon>Fungi incertae sedis</taxon>
        <taxon>Zoopagomycota</taxon>
        <taxon>Kickxellomycotina</taxon>
        <taxon>Kickxellomycetes</taxon>
        <taxon>Kickxellales</taxon>
        <taxon>Kickxellaceae</taxon>
        <taxon>Coemansia</taxon>
    </lineage>
</organism>
<dbReference type="EMBL" id="JANBUO010003258">
    <property type="protein sequence ID" value="KAJ2791788.1"/>
    <property type="molecule type" value="Genomic_DNA"/>
</dbReference>
<keyword evidence="2" id="KW-1185">Reference proteome</keyword>
<feature type="non-terminal residue" evidence="1">
    <location>
        <position position="1"/>
    </location>
</feature>
<dbReference type="AlphaFoldDB" id="A0A9W8HRI9"/>
<reference evidence="1" key="1">
    <citation type="submission" date="2022-07" db="EMBL/GenBank/DDBJ databases">
        <title>Phylogenomic reconstructions and comparative analyses of Kickxellomycotina fungi.</title>
        <authorList>
            <person name="Reynolds N.K."/>
            <person name="Stajich J.E."/>
            <person name="Barry K."/>
            <person name="Grigoriev I.V."/>
            <person name="Crous P."/>
            <person name="Smith M.E."/>
        </authorList>
    </citation>
    <scope>NUCLEOTIDE SEQUENCE</scope>
    <source>
        <strain evidence="1">NRRL 1565</strain>
    </source>
</reference>
<accession>A0A9W8HRI9</accession>
<evidence type="ECO:0000313" key="2">
    <source>
        <dbReference type="Proteomes" id="UP001140094"/>
    </source>
</evidence>
<proteinExistence type="predicted"/>
<feature type="non-terminal residue" evidence="1">
    <location>
        <position position="448"/>
    </location>
</feature>
<protein>
    <submittedName>
        <fullName evidence="1">Uncharacterized protein</fullName>
    </submittedName>
</protein>
<dbReference type="Proteomes" id="UP001140094">
    <property type="component" value="Unassembled WGS sequence"/>
</dbReference>
<evidence type="ECO:0000313" key="1">
    <source>
        <dbReference type="EMBL" id="KAJ2791788.1"/>
    </source>
</evidence>
<name>A0A9W8HRI9_9FUNG</name>
<dbReference type="OrthoDB" id="2414538at2759"/>
<sequence>GTNWAGDRCLVRLRRDRAETKDNVFEASSEEMVTGLRFSQDEPDLVVGSWCYDHIYLFDLKQSTAYTNVVSPRFGLQSKGRERDLVSDVDTLPIKRLRADIASSQPEIGHLRATEAGSSVRSFGRGLSHGIRILSEDEAPYMYTNSSSSSSSDVDSVESSAVLSDSTDNARDCSPSGMCRMCGGDIHLHAAGFSSLFAEGWSCCDRSLAMSNTEHVLVTESFETFVTNMTLSTLQQALASLNFAIGSLSNQNTSGSERLRHCELRPWEGTPALEDVKQAMFAVSGDSAYERLRIKSLLHNDRVCVYATMLRMRWIKRFNVYLSDADLLGYDMETMHAIRDDIGSLRSLLDSAMRDSISALELNELNILAHYNRLLVAWDSARFDVMQLILELVPLIGTQGGIQSKDTMADSDPTQNRLRAEFGDVMHRLRELDQKIGVHRDTARDEVQ</sequence>
<gene>
    <name evidence="1" type="ORF">H4R20_006819</name>
</gene>
<comment type="caution">
    <text evidence="1">The sequence shown here is derived from an EMBL/GenBank/DDBJ whole genome shotgun (WGS) entry which is preliminary data.</text>
</comment>